<accession>A0A8J8NZJ7</accession>
<evidence type="ECO:0000313" key="1">
    <source>
        <dbReference type="EMBL" id="TNV83220.1"/>
    </source>
</evidence>
<gene>
    <name evidence="1" type="ORF">FGO68_gene2996</name>
</gene>
<keyword evidence="2" id="KW-1185">Reference proteome</keyword>
<evidence type="ECO:0000313" key="2">
    <source>
        <dbReference type="Proteomes" id="UP000785679"/>
    </source>
</evidence>
<dbReference type="AlphaFoldDB" id="A0A8J8NZJ7"/>
<reference evidence="1" key="1">
    <citation type="submission" date="2019-06" db="EMBL/GenBank/DDBJ databases">
        <authorList>
            <person name="Zheng W."/>
        </authorList>
    </citation>
    <scope>NUCLEOTIDE SEQUENCE</scope>
    <source>
        <strain evidence="1">QDHG01</strain>
    </source>
</reference>
<dbReference type="Proteomes" id="UP000785679">
    <property type="component" value="Unassembled WGS sequence"/>
</dbReference>
<sequence>MFLIVRYGSAEYILLKAETWEPVKVKVARGLSSAQPCMGGSQGPIMKDSYALSSNRFENLKTFLTLHSSSSSSQKSASSSDFTSSQLSLISSIYSNF</sequence>
<organism evidence="1 2">
    <name type="scientific">Halteria grandinella</name>
    <dbReference type="NCBI Taxonomy" id="5974"/>
    <lineage>
        <taxon>Eukaryota</taxon>
        <taxon>Sar</taxon>
        <taxon>Alveolata</taxon>
        <taxon>Ciliophora</taxon>
        <taxon>Intramacronucleata</taxon>
        <taxon>Spirotrichea</taxon>
        <taxon>Stichotrichia</taxon>
        <taxon>Sporadotrichida</taxon>
        <taxon>Halteriidae</taxon>
        <taxon>Halteria</taxon>
    </lineage>
</organism>
<name>A0A8J8NZJ7_HALGN</name>
<protein>
    <submittedName>
        <fullName evidence="1">Uncharacterized protein</fullName>
    </submittedName>
</protein>
<proteinExistence type="predicted"/>
<comment type="caution">
    <text evidence="1">The sequence shown here is derived from an EMBL/GenBank/DDBJ whole genome shotgun (WGS) entry which is preliminary data.</text>
</comment>
<dbReference type="EMBL" id="RRYP01004044">
    <property type="protein sequence ID" value="TNV83220.1"/>
    <property type="molecule type" value="Genomic_DNA"/>
</dbReference>